<organism evidence="3 4">
    <name type="scientific">Seiridium unicorne</name>
    <dbReference type="NCBI Taxonomy" id="138068"/>
    <lineage>
        <taxon>Eukaryota</taxon>
        <taxon>Fungi</taxon>
        <taxon>Dikarya</taxon>
        <taxon>Ascomycota</taxon>
        <taxon>Pezizomycotina</taxon>
        <taxon>Sordariomycetes</taxon>
        <taxon>Xylariomycetidae</taxon>
        <taxon>Amphisphaeriales</taxon>
        <taxon>Sporocadaceae</taxon>
        <taxon>Seiridium</taxon>
    </lineage>
</organism>
<dbReference type="PANTHER" id="PTHR30336">
    <property type="entry name" value="INNER MEMBRANE PROTEIN, PROBABLE PERMEASE"/>
    <property type="match status" value="1"/>
</dbReference>
<dbReference type="CDD" id="cd06259">
    <property type="entry name" value="YdcF-like"/>
    <property type="match status" value="1"/>
</dbReference>
<dbReference type="InterPro" id="IPR014729">
    <property type="entry name" value="Rossmann-like_a/b/a_fold"/>
</dbReference>
<dbReference type="InterPro" id="IPR003848">
    <property type="entry name" value="DUF218"/>
</dbReference>
<comment type="caution">
    <text evidence="3">The sequence shown here is derived from an EMBL/GenBank/DDBJ whole genome shotgun (WGS) entry which is preliminary data.</text>
</comment>
<gene>
    <name evidence="3" type="ORF">SUNI508_13007</name>
</gene>
<feature type="domain" description="DUF218" evidence="2">
    <location>
        <begin position="61"/>
        <end position="173"/>
    </location>
</feature>
<sequence length="238" mass="27170">MPGSDHASATVMPETTPDILFSSPSTQVEQDSRIVYDYHQMKTPLRPVDAVFCLCSLDIRVADRAAQLFLDGYGSYLIFSGGSGILTQDRFDKPEAEVFAERARAMGVSADRIIVEPLSTNTGENVRFTWNLLKERSLYPTSFVLVQKPYMERRTYATFKKQWPEENIMITVTSPQLDWHDYPDNSNPRDLVINIMVGDLFRILEYEKKGFQIRQEIPPEVWAAGQRLVAAGYDRHLP</sequence>
<accession>A0ABR2VFQ2</accession>
<protein>
    <submittedName>
        <fullName evidence="3">Duf218 domain-containing protein</fullName>
    </submittedName>
</protein>
<proteinExistence type="predicted"/>
<name>A0ABR2VFQ2_9PEZI</name>
<evidence type="ECO:0000259" key="2">
    <source>
        <dbReference type="Pfam" id="PF02698"/>
    </source>
</evidence>
<keyword evidence="4" id="KW-1185">Reference proteome</keyword>
<feature type="region of interest" description="Disordered" evidence="1">
    <location>
        <begin position="1"/>
        <end position="24"/>
    </location>
</feature>
<dbReference type="PANTHER" id="PTHR30336:SF20">
    <property type="entry name" value="DUF218 DOMAIN-CONTAINING PROTEIN"/>
    <property type="match status" value="1"/>
</dbReference>
<dbReference type="Gene3D" id="3.40.50.620">
    <property type="entry name" value="HUPs"/>
    <property type="match status" value="1"/>
</dbReference>
<reference evidence="3 4" key="1">
    <citation type="journal article" date="2024" name="J. Plant Pathol.">
        <title>Sequence and assembly of the genome of Seiridium unicorne, isolate CBS 538.82, causal agent of cypress canker disease.</title>
        <authorList>
            <person name="Scali E."/>
            <person name="Rocca G.D."/>
            <person name="Danti R."/>
            <person name="Garbelotto M."/>
            <person name="Barberini S."/>
            <person name="Baroncelli R."/>
            <person name="Emiliani G."/>
        </authorList>
    </citation>
    <scope>NUCLEOTIDE SEQUENCE [LARGE SCALE GENOMIC DNA]</scope>
    <source>
        <strain evidence="3 4">BM-138-508</strain>
    </source>
</reference>
<dbReference type="Proteomes" id="UP001408356">
    <property type="component" value="Unassembled WGS sequence"/>
</dbReference>
<dbReference type="InterPro" id="IPR051599">
    <property type="entry name" value="Cell_Envelope_Assoc"/>
</dbReference>
<dbReference type="Pfam" id="PF02698">
    <property type="entry name" value="DUF218"/>
    <property type="match status" value="1"/>
</dbReference>
<evidence type="ECO:0000313" key="3">
    <source>
        <dbReference type="EMBL" id="KAK9425473.1"/>
    </source>
</evidence>
<evidence type="ECO:0000256" key="1">
    <source>
        <dbReference type="SAM" id="MobiDB-lite"/>
    </source>
</evidence>
<dbReference type="EMBL" id="JARVKF010000016">
    <property type="protein sequence ID" value="KAK9425473.1"/>
    <property type="molecule type" value="Genomic_DNA"/>
</dbReference>
<evidence type="ECO:0000313" key="4">
    <source>
        <dbReference type="Proteomes" id="UP001408356"/>
    </source>
</evidence>